<gene>
    <name evidence="2" type="ORF">JGB26_19575</name>
</gene>
<name>A0ABS0X7V6_9ACTN</name>
<dbReference type="Pfam" id="PF13365">
    <property type="entry name" value="Trypsin_2"/>
    <property type="match status" value="1"/>
</dbReference>
<feature type="compositionally biased region" description="Low complexity" evidence="1">
    <location>
        <begin position="10"/>
        <end position="32"/>
    </location>
</feature>
<dbReference type="Proteomes" id="UP000634780">
    <property type="component" value="Unassembled WGS sequence"/>
</dbReference>
<sequence>MAAGVMVPVAPTTAGESAPEAAGEAPPTAAKPAPLPTVGDEKAVDLRLGSPGSPDRREIRRPGAQYVKVHFSRLTLARGDYLTVADPSGREVHTYHGDPTRGGAAKGDASFTRHGRTGFAAMSVDGDTAVITLHTREGRNSAATIDRYWRGYSDKEIKAKNGPGVFSVCGADGRRDTVCYKENHPAQYNASRPVARMLTNGNGWCTAWRVGRGNHMMTNNHCVKTQAELDTMEVQFNYDCATCGGNNPGPGTKVGANQLLRNSAELDFALFNVDNFDQISQFGTLFLETRAPVINERAYVIGHGDTKPKRISLFEERDGGAYCAVKTTGGNSVGYSCDTSGGNSGSPVLAGSSHKVIALHWGGSCPNNVGNRMDRIYPQIQDLIDNRA</sequence>
<feature type="region of interest" description="Disordered" evidence="1">
    <location>
        <begin position="1"/>
        <end position="59"/>
    </location>
</feature>
<dbReference type="SUPFAM" id="SSF50494">
    <property type="entry name" value="Trypsin-like serine proteases"/>
    <property type="match status" value="1"/>
</dbReference>
<proteinExistence type="predicted"/>
<dbReference type="PANTHER" id="PTHR36234:SF5">
    <property type="entry name" value="LYSYL ENDOPEPTIDASE"/>
    <property type="match status" value="1"/>
</dbReference>
<keyword evidence="3" id="KW-1185">Reference proteome</keyword>
<accession>A0ABS0X7V6</accession>
<evidence type="ECO:0000313" key="2">
    <source>
        <dbReference type="EMBL" id="MBJ3809290.1"/>
    </source>
</evidence>
<dbReference type="PANTHER" id="PTHR36234">
    <property type="entry name" value="LYSYL ENDOPEPTIDASE"/>
    <property type="match status" value="1"/>
</dbReference>
<protein>
    <submittedName>
        <fullName evidence="2">Trypsin-like peptidase domain-containing protein</fullName>
    </submittedName>
</protein>
<dbReference type="InterPro" id="IPR043504">
    <property type="entry name" value="Peptidase_S1_PA_chymotrypsin"/>
</dbReference>
<organism evidence="2 3">
    <name type="scientific">Streptomyces flavofungini</name>
    <dbReference type="NCBI Taxonomy" id="68200"/>
    <lineage>
        <taxon>Bacteria</taxon>
        <taxon>Bacillati</taxon>
        <taxon>Actinomycetota</taxon>
        <taxon>Actinomycetes</taxon>
        <taxon>Kitasatosporales</taxon>
        <taxon>Streptomycetaceae</taxon>
        <taxon>Streptomyces</taxon>
    </lineage>
</organism>
<dbReference type="InterPro" id="IPR009003">
    <property type="entry name" value="Peptidase_S1_PA"/>
</dbReference>
<reference evidence="2 3" key="1">
    <citation type="submission" date="2020-12" db="EMBL/GenBank/DDBJ databases">
        <title>Streptomyces typhae sp. nov., a novel endophytic actinomycete isolated from the root of cattail pollen (Typha angustifolia L.).</title>
        <authorList>
            <person name="Peng C."/>
            <person name="Liu C."/>
        </authorList>
    </citation>
    <scope>NUCLEOTIDE SEQUENCE [LARGE SCALE GENOMIC DNA]</scope>
    <source>
        <strain evidence="2 3">JCM 4753</strain>
    </source>
</reference>
<comment type="caution">
    <text evidence="2">The sequence shown here is derived from an EMBL/GenBank/DDBJ whole genome shotgun (WGS) entry which is preliminary data.</text>
</comment>
<dbReference type="Gene3D" id="2.40.10.10">
    <property type="entry name" value="Trypsin-like serine proteases"/>
    <property type="match status" value="2"/>
</dbReference>
<evidence type="ECO:0000313" key="3">
    <source>
        <dbReference type="Proteomes" id="UP000634780"/>
    </source>
</evidence>
<dbReference type="EMBL" id="JAEKOZ010000011">
    <property type="protein sequence ID" value="MBJ3809290.1"/>
    <property type="molecule type" value="Genomic_DNA"/>
</dbReference>
<evidence type="ECO:0000256" key="1">
    <source>
        <dbReference type="SAM" id="MobiDB-lite"/>
    </source>
</evidence>